<dbReference type="Proteomes" id="UP000006875">
    <property type="component" value="Chromosome"/>
</dbReference>
<accession>E3HAV9</accession>
<feature type="modified residue" description="4-aspartylphosphate" evidence="1">
    <location>
        <position position="63"/>
    </location>
</feature>
<organism evidence="3 4">
    <name type="scientific">Ilyobacter polytropus (strain ATCC 51220 / DSM 2926 / LMG 16218 / CuHBu1)</name>
    <dbReference type="NCBI Taxonomy" id="572544"/>
    <lineage>
        <taxon>Bacteria</taxon>
        <taxon>Fusobacteriati</taxon>
        <taxon>Fusobacteriota</taxon>
        <taxon>Fusobacteriia</taxon>
        <taxon>Fusobacteriales</taxon>
        <taxon>Fusobacteriaceae</taxon>
        <taxon>Ilyobacter</taxon>
    </lineage>
</organism>
<sequence length="259" mass="29721">MKMLDKTNLLIKYKVLYVEDDEMQRENLKIFLKRRVGKLYMAENGKEGLKVFEEQNPDIIITDLKMPIMDGIEMSKKIREKNKKSGIVITTAFSDVETVLSAMDVGIDKYILKPVDTGKLIEAMEEIALRLTGEESGNLVLDDKIISDKKEKLEYESKIQIKIAYFIKSNTGKGPKSVKAFIKGSLIEIEANDPLTIYEKKLLEQSKNKSLVNFSREAFYNDRKNEIEKIIFEILGVKGNLERVTIDFKNNRDILVISV</sequence>
<dbReference type="PANTHER" id="PTHR43228">
    <property type="entry name" value="TWO-COMPONENT RESPONSE REGULATOR"/>
    <property type="match status" value="1"/>
</dbReference>
<dbReference type="InterPro" id="IPR052048">
    <property type="entry name" value="ST_Response_Regulator"/>
</dbReference>
<dbReference type="InterPro" id="IPR018745">
    <property type="entry name" value="MpsC"/>
</dbReference>
<dbReference type="KEGG" id="ipo:Ilyop_0321"/>
<dbReference type="InterPro" id="IPR001789">
    <property type="entry name" value="Sig_transdc_resp-reg_receiver"/>
</dbReference>
<proteinExistence type="predicted"/>
<dbReference type="EMBL" id="CP002281">
    <property type="protein sequence ID" value="ADO82110.1"/>
    <property type="molecule type" value="Genomic_DNA"/>
</dbReference>
<dbReference type="PANTHER" id="PTHR43228:SF1">
    <property type="entry name" value="TWO-COMPONENT RESPONSE REGULATOR ARR22"/>
    <property type="match status" value="1"/>
</dbReference>
<keyword evidence="1" id="KW-0597">Phosphoprotein</keyword>
<dbReference type="Pfam" id="PF00072">
    <property type="entry name" value="Response_reg"/>
    <property type="match status" value="1"/>
</dbReference>
<keyword evidence="4" id="KW-1185">Reference proteome</keyword>
<dbReference type="GO" id="GO:0000160">
    <property type="term" value="P:phosphorelay signal transduction system"/>
    <property type="evidence" value="ECO:0007669"/>
    <property type="project" value="InterPro"/>
</dbReference>
<dbReference type="PROSITE" id="PS50110">
    <property type="entry name" value="RESPONSE_REGULATORY"/>
    <property type="match status" value="1"/>
</dbReference>
<dbReference type="HOGENOM" id="CLU_000445_30_3_0"/>
<dbReference type="SMART" id="SM00448">
    <property type="entry name" value="REC"/>
    <property type="match status" value="1"/>
</dbReference>
<dbReference type="Gene3D" id="3.40.50.2300">
    <property type="match status" value="1"/>
</dbReference>
<evidence type="ECO:0000256" key="1">
    <source>
        <dbReference type="PROSITE-ProRule" id="PRU00169"/>
    </source>
</evidence>
<protein>
    <submittedName>
        <fullName evidence="3">Response regulator receiver protein</fullName>
    </submittedName>
</protein>
<dbReference type="CDD" id="cd17536">
    <property type="entry name" value="REC_YesN-like"/>
    <property type="match status" value="1"/>
</dbReference>
<dbReference type="eggNOG" id="COG4753">
    <property type="taxonomic scope" value="Bacteria"/>
</dbReference>
<dbReference type="SUPFAM" id="SSF52172">
    <property type="entry name" value="CheY-like"/>
    <property type="match status" value="1"/>
</dbReference>
<dbReference type="Pfam" id="PF10057">
    <property type="entry name" value="MpsC"/>
    <property type="match status" value="1"/>
</dbReference>
<dbReference type="RefSeq" id="WP_013386780.1">
    <property type="nucleotide sequence ID" value="NC_014632.1"/>
</dbReference>
<dbReference type="STRING" id="572544.Ilyop_0321"/>
<evidence type="ECO:0000313" key="3">
    <source>
        <dbReference type="EMBL" id="ADO82110.1"/>
    </source>
</evidence>
<feature type="domain" description="Response regulatory" evidence="2">
    <location>
        <begin position="14"/>
        <end position="128"/>
    </location>
</feature>
<dbReference type="AlphaFoldDB" id="E3HAV9"/>
<dbReference type="OrthoDB" id="324626at2"/>
<evidence type="ECO:0000259" key="2">
    <source>
        <dbReference type="PROSITE" id="PS50110"/>
    </source>
</evidence>
<dbReference type="InterPro" id="IPR011006">
    <property type="entry name" value="CheY-like_superfamily"/>
</dbReference>
<reference evidence="3 4" key="1">
    <citation type="journal article" date="2010" name="Stand. Genomic Sci.">
        <title>Complete genome sequence of Ilyobacter polytropus type strain (CuHbu1).</title>
        <authorList>
            <person name="Sikorski J."/>
            <person name="Chertkov O."/>
            <person name="Lapidus A."/>
            <person name="Nolan M."/>
            <person name="Lucas S."/>
            <person name="Del Rio T.G."/>
            <person name="Tice H."/>
            <person name="Cheng J.F."/>
            <person name="Tapia R."/>
            <person name="Han C."/>
            <person name="Goodwin L."/>
            <person name="Pitluck S."/>
            <person name="Liolios K."/>
            <person name="Ivanova N."/>
            <person name="Mavromatis K."/>
            <person name="Mikhailova N."/>
            <person name="Pati A."/>
            <person name="Chen A."/>
            <person name="Palaniappan K."/>
            <person name="Land M."/>
            <person name="Hauser L."/>
            <person name="Chang Y.J."/>
            <person name="Jeffries C.D."/>
            <person name="Brambilla E."/>
            <person name="Yasawong M."/>
            <person name="Rohde M."/>
            <person name="Pukall R."/>
            <person name="Spring S."/>
            <person name="Goker M."/>
            <person name="Woyke T."/>
            <person name="Bristow J."/>
            <person name="Eisen J.A."/>
            <person name="Markowitz V."/>
            <person name="Hugenholtz P."/>
            <person name="Kyrpides N.C."/>
            <person name="Klenk H.P."/>
        </authorList>
    </citation>
    <scope>NUCLEOTIDE SEQUENCE [LARGE SCALE GENOMIC DNA]</scope>
    <source>
        <strain evidence="4">ATCC 51220 / DSM 2926 / LMG 16218 / CuHBu1</strain>
    </source>
</reference>
<name>E3HAV9_ILYPC</name>
<evidence type="ECO:0000313" key="4">
    <source>
        <dbReference type="Proteomes" id="UP000006875"/>
    </source>
</evidence>
<gene>
    <name evidence="3" type="ordered locus">Ilyop_0321</name>
</gene>